<organism evidence="1 2">
    <name type="scientific">Streptomyces yokosukanensis</name>
    <dbReference type="NCBI Taxonomy" id="67386"/>
    <lineage>
        <taxon>Bacteria</taxon>
        <taxon>Bacillati</taxon>
        <taxon>Actinomycetota</taxon>
        <taxon>Actinomycetes</taxon>
        <taxon>Kitasatosporales</taxon>
        <taxon>Streptomycetaceae</taxon>
        <taxon>Streptomyces</taxon>
    </lineage>
</organism>
<comment type="caution">
    <text evidence="1">The sequence shown here is derived from an EMBL/GenBank/DDBJ whole genome shotgun (WGS) entry which is preliminary data.</text>
</comment>
<dbReference type="EMBL" id="LMWN01000040">
    <property type="protein sequence ID" value="KUN02113.1"/>
    <property type="molecule type" value="Genomic_DNA"/>
</dbReference>
<protein>
    <submittedName>
        <fullName evidence="1">Uncharacterized protein</fullName>
    </submittedName>
</protein>
<sequence>MAFDPDAVLPRFVGQYQAAHNGSDPYSDAWPWAEAIVRWHQDQDPPVLPGRGFSLGDAPQAREHLVAAVAESLRILMAWSGAAIGDLDLSHLGSELRILLEAEDDDGARLMPGSSGWPAPTGPYAGRWHALMHMIGSDPEQWALVRRSVSRAFDSLLWHARHLPHLADGAYNTVLDYRLRLAQRPRGDYRSLAEVALSLGMSPVPVRDPRWYQGYDLMTTAEAS</sequence>
<dbReference type="Proteomes" id="UP000053127">
    <property type="component" value="Unassembled WGS sequence"/>
</dbReference>
<dbReference type="RefSeq" id="WP_067130152.1">
    <property type="nucleotide sequence ID" value="NZ_KQ948217.1"/>
</dbReference>
<proteinExistence type="predicted"/>
<accession>A0A117Q0D1</accession>
<keyword evidence="2" id="KW-1185">Reference proteome</keyword>
<evidence type="ECO:0000313" key="1">
    <source>
        <dbReference type="EMBL" id="KUN02113.1"/>
    </source>
</evidence>
<dbReference type="OrthoDB" id="4321778at2"/>
<gene>
    <name evidence="1" type="ORF">AQI95_28985</name>
</gene>
<evidence type="ECO:0000313" key="2">
    <source>
        <dbReference type="Proteomes" id="UP000053127"/>
    </source>
</evidence>
<dbReference type="AlphaFoldDB" id="A0A117Q0D1"/>
<name>A0A117Q0D1_9ACTN</name>
<reference evidence="1 2" key="1">
    <citation type="submission" date="2015-10" db="EMBL/GenBank/DDBJ databases">
        <title>Draft genome sequence of Streptomyces yokosukanensis DSM 40224, type strain for the species Streptomyces yokosukanensis.</title>
        <authorList>
            <person name="Ruckert C."/>
            <person name="Winkler A."/>
            <person name="Kalinowski J."/>
            <person name="Kampfer P."/>
            <person name="Glaeser S."/>
        </authorList>
    </citation>
    <scope>NUCLEOTIDE SEQUENCE [LARGE SCALE GENOMIC DNA]</scope>
    <source>
        <strain evidence="1 2">DSM 40224</strain>
    </source>
</reference>